<evidence type="ECO:0000256" key="2">
    <source>
        <dbReference type="SAM" id="Phobius"/>
    </source>
</evidence>
<keyword evidence="2" id="KW-0472">Membrane</keyword>
<proteinExistence type="predicted"/>
<dbReference type="GeneID" id="93862096"/>
<feature type="compositionally biased region" description="Low complexity" evidence="1">
    <location>
        <begin position="119"/>
        <end position="132"/>
    </location>
</feature>
<dbReference type="AlphaFoldDB" id="A0A2Z5R0U1"/>
<organism evidence="3 4">
    <name type="scientific">Rothia aeria</name>
    <dbReference type="NCBI Taxonomy" id="172042"/>
    <lineage>
        <taxon>Bacteria</taxon>
        <taxon>Bacillati</taxon>
        <taxon>Actinomycetota</taxon>
        <taxon>Actinomycetes</taxon>
        <taxon>Micrococcales</taxon>
        <taxon>Micrococcaceae</taxon>
        <taxon>Rothia</taxon>
    </lineage>
</organism>
<feature type="transmembrane region" description="Helical" evidence="2">
    <location>
        <begin position="256"/>
        <end position="277"/>
    </location>
</feature>
<reference evidence="3 4" key="1">
    <citation type="submission" date="2016-10" db="EMBL/GenBank/DDBJ databases">
        <title>Genome sequence of Rothia aeria strain JCM11412.</title>
        <authorList>
            <person name="Nambu T."/>
        </authorList>
    </citation>
    <scope>NUCLEOTIDE SEQUENCE [LARGE SCALE GENOMIC DNA]</scope>
    <source>
        <strain evidence="3 4">JCM 11412</strain>
    </source>
</reference>
<feature type="transmembrane region" description="Helical" evidence="2">
    <location>
        <begin position="304"/>
        <end position="328"/>
    </location>
</feature>
<keyword evidence="2" id="KW-1133">Transmembrane helix</keyword>
<gene>
    <name evidence="3" type="ORF">RA11412_0190</name>
</gene>
<accession>A0A2Z5R0U1</accession>
<evidence type="ECO:0000256" key="1">
    <source>
        <dbReference type="SAM" id="MobiDB-lite"/>
    </source>
</evidence>
<name>A0A2Z5R0U1_9MICC</name>
<dbReference type="KEGG" id="raj:RA11412_0190"/>
<protein>
    <submittedName>
        <fullName evidence="3">Uncharacterized protein</fullName>
    </submittedName>
</protein>
<keyword evidence="4" id="KW-1185">Reference proteome</keyword>
<dbReference type="Proteomes" id="UP000250241">
    <property type="component" value="Chromosome"/>
</dbReference>
<sequence length="337" mass="35698">MTPNDPHSPTGARPGAKARRAAEPYQQGRDHGNTQGLAYVHEPTVAFGDDFEAPQQARAPQYDDDEPTLSLGGRFPNGHEPAPEQFGSSAQNAAGPGVDATSGDEELAWLNTPTTGALHPDAAPAPDPHNANRSAPHGGPPEPLEAWEQPPEGVVAMAPLEAQREHFGRLQVFPGLMGWMVALSALSFFTWLAETIMVLPTGTLTHPIAETLQHFSEGEADALTFLITVGVIYLLAYLAGGYTAGRMARFAGAKQGVSVCLWQILGCATATIFTYVMPHAFSPGSYSPLAAQQFFGAGTISNGILALLSVIGVSFLGAVLGGMCGRIYHRRVEKYPK</sequence>
<feature type="transmembrane region" description="Helical" evidence="2">
    <location>
        <begin position="222"/>
        <end position="244"/>
    </location>
</feature>
<keyword evidence="2" id="KW-0812">Transmembrane</keyword>
<dbReference type="RefSeq" id="WP_128087129.1">
    <property type="nucleotide sequence ID" value="NZ_CBDEQU010000007.1"/>
</dbReference>
<evidence type="ECO:0000313" key="4">
    <source>
        <dbReference type="Proteomes" id="UP000250241"/>
    </source>
</evidence>
<feature type="region of interest" description="Disordered" evidence="1">
    <location>
        <begin position="1"/>
        <end position="147"/>
    </location>
</feature>
<evidence type="ECO:0000313" key="3">
    <source>
        <dbReference type="EMBL" id="BAV86489.1"/>
    </source>
</evidence>
<dbReference type="EMBL" id="AP017895">
    <property type="protein sequence ID" value="BAV86489.1"/>
    <property type="molecule type" value="Genomic_DNA"/>
</dbReference>
<feature type="transmembrane region" description="Helical" evidence="2">
    <location>
        <begin position="172"/>
        <end position="193"/>
    </location>
</feature>